<feature type="domain" description="SGNH hydrolase-type esterase" evidence="2">
    <location>
        <begin position="84"/>
        <end position="316"/>
    </location>
</feature>
<dbReference type="Pfam" id="PF13472">
    <property type="entry name" value="Lipase_GDSL_2"/>
    <property type="match status" value="1"/>
</dbReference>
<dbReference type="AlphaFoldDB" id="A0A1Y5IA37"/>
<feature type="chain" id="PRO_5012011839" evidence="1">
    <location>
        <begin position="25"/>
        <end position="340"/>
    </location>
</feature>
<evidence type="ECO:0000313" key="3">
    <source>
        <dbReference type="EMBL" id="OUS46439.1"/>
    </source>
</evidence>
<sequence>MLRASARAASRAVVALSVTALAQAMSLQWAYVSAPEAVGPRRGVVRCARDVDRVGEGVGEGARVIPGGARAMGGGRRRVVVHVAGDSTACGVGCASSAGTSDDVALDARSGTLLDARRRGPTLARSFAMGVGESLGADVEWRALGFKGADVAEMRRTLVPALRRAIDEDAGVRGRDAAASTSSAVPHAVVIMCGINDAKRSILGRTSAAFREELQALVREVREVVGEECVVVLPATPLEAATLFPPPLVWVATRLNDLWDEQKAHVSRLTKNVIFVSKPSLESMRERASKATGRVAHSISLVCGDGVHPNDVGYDAWARHIAEECAPTLRRALASQGGGE</sequence>
<organism evidence="3">
    <name type="scientific">Ostreococcus tauri</name>
    <name type="common">Marine green alga</name>
    <dbReference type="NCBI Taxonomy" id="70448"/>
    <lineage>
        <taxon>Eukaryota</taxon>
        <taxon>Viridiplantae</taxon>
        <taxon>Chlorophyta</taxon>
        <taxon>Mamiellophyceae</taxon>
        <taxon>Mamiellales</taxon>
        <taxon>Bathycoccaceae</taxon>
        <taxon>Ostreococcus</taxon>
    </lineage>
</organism>
<evidence type="ECO:0000256" key="1">
    <source>
        <dbReference type="SAM" id="SignalP"/>
    </source>
</evidence>
<dbReference type="EMBL" id="KZ155783">
    <property type="protein sequence ID" value="OUS46439.1"/>
    <property type="molecule type" value="Genomic_DNA"/>
</dbReference>
<name>A0A1Y5IA37_OSTTA</name>
<dbReference type="eggNOG" id="ENOG502S8PS">
    <property type="taxonomic scope" value="Eukaryota"/>
</dbReference>
<dbReference type="GO" id="GO:0016787">
    <property type="term" value="F:hydrolase activity"/>
    <property type="evidence" value="ECO:0007669"/>
    <property type="project" value="UniProtKB-KW"/>
</dbReference>
<dbReference type="SUPFAM" id="SSF52266">
    <property type="entry name" value="SGNH hydrolase"/>
    <property type="match status" value="1"/>
</dbReference>
<accession>A0A1Y5IA37</accession>
<keyword evidence="1" id="KW-0732">Signal</keyword>
<keyword evidence="3" id="KW-0378">Hydrolase</keyword>
<protein>
    <submittedName>
        <fullName evidence="3">SGNH hydrolase-type esterase domain-containing protein</fullName>
    </submittedName>
</protein>
<reference evidence="3" key="1">
    <citation type="submission" date="2017-04" db="EMBL/GenBank/DDBJ databases">
        <title>Population genomics of picophytoplankton unveils novel chromosome hypervariability.</title>
        <authorList>
            <consortium name="DOE Joint Genome Institute"/>
            <person name="Blanc-Mathieu R."/>
            <person name="Krasovec M."/>
            <person name="Hebrard M."/>
            <person name="Yau S."/>
            <person name="Desgranges E."/>
            <person name="Martin J."/>
            <person name="Schackwitz W."/>
            <person name="Kuo A."/>
            <person name="Salin G."/>
            <person name="Donnadieu C."/>
            <person name="Desdevises Y."/>
            <person name="Sanchez-Ferandin S."/>
            <person name="Moreau H."/>
            <person name="Rivals E."/>
            <person name="Grigoriev I.V."/>
            <person name="Grimsley N."/>
            <person name="Eyre-Walker A."/>
            <person name="Piganeau G."/>
        </authorList>
    </citation>
    <scope>NUCLEOTIDE SEQUENCE [LARGE SCALE GENOMIC DNA]</scope>
    <source>
        <strain evidence="3">RCC 1115</strain>
    </source>
</reference>
<dbReference type="InterPro" id="IPR013830">
    <property type="entry name" value="SGNH_hydro"/>
</dbReference>
<feature type="signal peptide" evidence="1">
    <location>
        <begin position="1"/>
        <end position="24"/>
    </location>
</feature>
<dbReference type="Proteomes" id="UP000195557">
    <property type="component" value="Unassembled WGS sequence"/>
</dbReference>
<evidence type="ECO:0000259" key="2">
    <source>
        <dbReference type="Pfam" id="PF13472"/>
    </source>
</evidence>
<dbReference type="InterPro" id="IPR036514">
    <property type="entry name" value="SGNH_hydro_sf"/>
</dbReference>
<proteinExistence type="predicted"/>
<gene>
    <name evidence="3" type="ORF">BE221DRAFT_191911</name>
</gene>
<dbReference type="Gene3D" id="3.40.50.1110">
    <property type="entry name" value="SGNH hydrolase"/>
    <property type="match status" value="1"/>
</dbReference>